<dbReference type="KEGG" id="sals:SLNWT_1420"/>
<dbReference type="AlphaFoldDB" id="A0A0B5EST3"/>
<reference evidence="1 2" key="1">
    <citation type="submission" date="2015-01" db="EMBL/GenBank/DDBJ databases">
        <title>Enhanced salinomycin production by adjusting the supply of polyketide extender units in Streptomyce albus DSM 41398.</title>
        <authorList>
            <person name="Lu C."/>
        </authorList>
    </citation>
    <scope>NUCLEOTIDE SEQUENCE [LARGE SCALE GENOMIC DNA]</scope>
    <source>
        <strain evidence="2">ATCC 21838 / DSM 41398 / FERM P-419 / JCM 4703 / NBRC 107858</strain>
    </source>
</reference>
<sequence>MVLGEHDPEAIGQAVLGRCQAAGTGLRCGRVTHGHVRPFDPELLNAV</sequence>
<proteinExistence type="predicted"/>
<organism evidence="1 2">
    <name type="scientific">Streptomyces albus (strain ATCC 21838 / DSM 41398 / FERM P-419 / JCM 4703 / NBRC 107858)</name>
    <dbReference type="NCBI Taxonomy" id="1081613"/>
    <lineage>
        <taxon>Bacteria</taxon>
        <taxon>Bacillati</taxon>
        <taxon>Actinomycetota</taxon>
        <taxon>Actinomycetes</taxon>
        <taxon>Kitasatosporales</taxon>
        <taxon>Streptomycetaceae</taxon>
        <taxon>Streptomyces</taxon>
    </lineage>
</organism>
<dbReference type="Proteomes" id="UP000031523">
    <property type="component" value="Chromosome"/>
</dbReference>
<dbReference type="EMBL" id="CP010519">
    <property type="protein sequence ID" value="AJE81796.1"/>
    <property type="molecule type" value="Genomic_DNA"/>
</dbReference>
<name>A0A0B5EST3_STRA4</name>
<evidence type="ECO:0000313" key="1">
    <source>
        <dbReference type="EMBL" id="AJE81796.1"/>
    </source>
</evidence>
<keyword evidence="2" id="KW-1185">Reference proteome</keyword>
<protein>
    <submittedName>
        <fullName evidence="1">Uncharacterized protein</fullName>
    </submittedName>
</protein>
<gene>
    <name evidence="1" type="ORF">SLNWT_1420</name>
</gene>
<accession>A0A0B5EST3</accession>
<evidence type="ECO:0000313" key="2">
    <source>
        <dbReference type="Proteomes" id="UP000031523"/>
    </source>
</evidence>